<evidence type="ECO:0000256" key="1">
    <source>
        <dbReference type="ARBA" id="ARBA00022692"/>
    </source>
</evidence>
<gene>
    <name evidence="4" type="ORF">CTI12_AA576910</name>
</gene>
<dbReference type="InterPro" id="IPR036640">
    <property type="entry name" value="ABC1_TM_sf"/>
</dbReference>
<dbReference type="Gene3D" id="1.20.1560.10">
    <property type="entry name" value="ABC transporter type 1, transmembrane domain"/>
    <property type="match status" value="1"/>
</dbReference>
<evidence type="ECO:0000313" key="4">
    <source>
        <dbReference type="EMBL" id="PWA38927.1"/>
    </source>
</evidence>
<accession>A0A2U1KQ92</accession>
<evidence type="ECO:0000256" key="2">
    <source>
        <dbReference type="ARBA" id="ARBA00022989"/>
    </source>
</evidence>
<dbReference type="OrthoDB" id="6500128at2759"/>
<dbReference type="GO" id="GO:0005524">
    <property type="term" value="F:ATP binding"/>
    <property type="evidence" value="ECO:0007669"/>
    <property type="project" value="InterPro"/>
</dbReference>
<dbReference type="STRING" id="35608.A0A2U1KQ92"/>
<keyword evidence="2" id="KW-1133">Transmembrane helix</keyword>
<dbReference type="GO" id="GO:0016020">
    <property type="term" value="C:membrane"/>
    <property type="evidence" value="ECO:0007669"/>
    <property type="project" value="InterPro"/>
</dbReference>
<proteinExistence type="predicted"/>
<dbReference type="Proteomes" id="UP000245207">
    <property type="component" value="Unassembled WGS sequence"/>
</dbReference>
<keyword evidence="1" id="KW-0812">Transmembrane</keyword>
<name>A0A2U1KQ92_ARTAN</name>
<evidence type="ECO:0000256" key="3">
    <source>
        <dbReference type="ARBA" id="ARBA00023136"/>
    </source>
</evidence>
<evidence type="ECO:0000313" key="5">
    <source>
        <dbReference type="Proteomes" id="UP000245207"/>
    </source>
</evidence>
<protein>
    <submittedName>
        <fullName evidence="4">Transporter associated with antigen processing protein 1</fullName>
    </submittedName>
</protein>
<keyword evidence="5" id="KW-1185">Reference proteome</keyword>
<dbReference type="EMBL" id="PKPP01015130">
    <property type="protein sequence ID" value="PWA38927.1"/>
    <property type="molecule type" value="Genomic_DNA"/>
</dbReference>
<sequence>MGSKTYREISTDTIEVKLFLIIGGMSTIVGHITAEQLAKFVLYNEWLIYSTWFVGDNLSSLMQSVGASEKVFQIMYFSPTDRVEVASLKGRIEFRSVSFSYSSMETKDFTKFLSAYDHVFFQPGACTKKLAPTIAITVDHCHINQQLLTLNGSKKNLEFKVARGNDRRIQQKRSEASSKLVKVNSLNIRYDLIREWMDKYKIAADKKWARLLRIRKSGKDEMISFTEDQKSKAVIALETGKSFKKAKHGRVLDSVQVFLNVLISRGTYLQSPLSKIVTRHKSFLKGQTKRMSIEVEPSDKELIKEEEETCGLHMIYLSSMRL</sequence>
<keyword evidence="3" id="KW-0472">Membrane</keyword>
<dbReference type="AlphaFoldDB" id="A0A2U1KQ92"/>
<reference evidence="4 5" key="1">
    <citation type="journal article" date="2018" name="Mol. Plant">
        <title>The genome of Artemisia annua provides insight into the evolution of Asteraceae family and artemisinin biosynthesis.</title>
        <authorList>
            <person name="Shen Q."/>
            <person name="Zhang L."/>
            <person name="Liao Z."/>
            <person name="Wang S."/>
            <person name="Yan T."/>
            <person name="Shi P."/>
            <person name="Liu M."/>
            <person name="Fu X."/>
            <person name="Pan Q."/>
            <person name="Wang Y."/>
            <person name="Lv Z."/>
            <person name="Lu X."/>
            <person name="Zhang F."/>
            <person name="Jiang W."/>
            <person name="Ma Y."/>
            <person name="Chen M."/>
            <person name="Hao X."/>
            <person name="Li L."/>
            <person name="Tang Y."/>
            <person name="Lv G."/>
            <person name="Zhou Y."/>
            <person name="Sun X."/>
            <person name="Brodelius P.E."/>
            <person name="Rose J.K.C."/>
            <person name="Tang K."/>
        </authorList>
    </citation>
    <scope>NUCLEOTIDE SEQUENCE [LARGE SCALE GENOMIC DNA]</scope>
    <source>
        <strain evidence="5">cv. Huhao1</strain>
        <tissue evidence="4">Leaf</tissue>
    </source>
</reference>
<comment type="caution">
    <text evidence="4">The sequence shown here is derived from an EMBL/GenBank/DDBJ whole genome shotgun (WGS) entry which is preliminary data.</text>
</comment>
<organism evidence="4 5">
    <name type="scientific">Artemisia annua</name>
    <name type="common">Sweet wormwood</name>
    <dbReference type="NCBI Taxonomy" id="35608"/>
    <lineage>
        <taxon>Eukaryota</taxon>
        <taxon>Viridiplantae</taxon>
        <taxon>Streptophyta</taxon>
        <taxon>Embryophyta</taxon>
        <taxon>Tracheophyta</taxon>
        <taxon>Spermatophyta</taxon>
        <taxon>Magnoliopsida</taxon>
        <taxon>eudicotyledons</taxon>
        <taxon>Gunneridae</taxon>
        <taxon>Pentapetalae</taxon>
        <taxon>asterids</taxon>
        <taxon>campanulids</taxon>
        <taxon>Asterales</taxon>
        <taxon>Asteraceae</taxon>
        <taxon>Asteroideae</taxon>
        <taxon>Anthemideae</taxon>
        <taxon>Artemisiinae</taxon>
        <taxon>Artemisia</taxon>
    </lineage>
</organism>